<dbReference type="PANTHER" id="PTHR47356">
    <property type="entry name" value="FAD-DEPENDENT MONOOXYGENASE ASQG-RELATED"/>
    <property type="match status" value="1"/>
</dbReference>
<accession>A0A9P6F7L0</accession>
<dbReference type="SUPFAM" id="SSF51905">
    <property type="entry name" value="FAD/NAD(P)-binding domain"/>
    <property type="match status" value="1"/>
</dbReference>
<dbReference type="InterPro" id="IPR050562">
    <property type="entry name" value="FAD_mOase_fung"/>
</dbReference>
<feature type="domain" description="FAD-binding" evidence="5">
    <location>
        <begin position="9"/>
        <end position="163"/>
    </location>
</feature>
<keyword evidence="2" id="KW-0285">Flavoprotein</keyword>
<feature type="domain" description="FAD-binding" evidence="5">
    <location>
        <begin position="291"/>
        <end position="372"/>
    </location>
</feature>
<keyword evidence="4" id="KW-0560">Oxidoreductase</keyword>
<organism evidence="6 7">
    <name type="scientific">Mortierella hygrophila</name>
    <dbReference type="NCBI Taxonomy" id="979708"/>
    <lineage>
        <taxon>Eukaryota</taxon>
        <taxon>Fungi</taxon>
        <taxon>Fungi incertae sedis</taxon>
        <taxon>Mucoromycota</taxon>
        <taxon>Mortierellomycotina</taxon>
        <taxon>Mortierellomycetes</taxon>
        <taxon>Mortierellales</taxon>
        <taxon>Mortierellaceae</taxon>
        <taxon>Mortierella</taxon>
    </lineage>
</organism>
<dbReference type="InterPro" id="IPR036188">
    <property type="entry name" value="FAD/NAD-bd_sf"/>
</dbReference>
<protein>
    <recommendedName>
        <fullName evidence="5">FAD-binding domain-containing protein</fullName>
    </recommendedName>
</protein>
<dbReference type="Proteomes" id="UP000723463">
    <property type="component" value="Unassembled WGS sequence"/>
</dbReference>
<keyword evidence="7" id="KW-1185">Reference proteome</keyword>
<proteinExistence type="inferred from homology"/>
<reference evidence="6" key="1">
    <citation type="journal article" date="2020" name="Fungal Divers.">
        <title>Resolving the Mortierellaceae phylogeny through synthesis of multi-gene phylogenetics and phylogenomics.</title>
        <authorList>
            <person name="Vandepol N."/>
            <person name="Liber J."/>
            <person name="Desiro A."/>
            <person name="Na H."/>
            <person name="Kennedy M."/>
            <person name="Barry K."/>
            <person name="Grigoriev I.V."/>
            <person name="Miller A.N."/>
            <person name="O'Donnell K."/>
            <person name="Stajich J.E."/>
            <person name="Bonito G."/>
        </authorList>
    </citation>
    <scope>NUCLEOTIDE SEQUENCE</scope>
    <source>
        <strain evidence="6">NRRL 2591</strain>
    </source>
</reference>
<evidence type="ECO:0000313" key="7">
    <source>
        <dbReference type="Proteomes" id="UP000723463"/>
    </source>
</evidence>
<evidence type="ECO:0000313" key="6">
    <source>
        <dbReference type="EMBL" id="KAF9543745.1"/>
    </source>
</evidence>
<evidence type="ECO:0000256" key="1">
    <source>
        <dbReference type="ARBA" id="ARBA00007992"/>
    </source>
</evidence>
<dbReference type="InterPro" id="IPR002938">
    <property type="entry name" value="FAD-bd"/>
</dbReference>
<dbReference type="AlphaFoldDB" id="A0A9P6F7L0"/>
<comment type="similarity">
    <text evidence="1">Belongs to the paxM FAD-dependent monooxygenase family.</text>
</comment>
<dbReference type="Pfam" id="PF01494">
    <property type="entry name" value="FAD_binding_3"/>
    <property type="match status" value="2"/>
</dbReference>
<dbReference type="EMBL" id="JAAAXW010000106">
    <property type="protein sequence ID" value="KAF9543745.1"/>
    <property type="molecule type" value="Genomic_DNA"/>
</dbReference>
<evidence type="ECO:0000256" key="2">
    <source>
        <dbReference type="ARBA" id="ARBA00022630"/>
    </source>
</evidence>
<dbReference type="GO" id="GO:0004497">
    <property type="term" value="F:monooxygenase activity"/>
    <property type="evidence" value="ECO:0007669"/>
    <property type="project" value="InterPro"/>
</dbReference>
<name>A0A9P6F7L0_9FUNG</name>
<dbReference type="PANTHER" id="PTHR47356:SF2">
    <property type="entry name" value="FAD-BINDING DOMAIN-CONTAINING PROTEIN-RELATED"/>
    <property type="match status" value="1"/>
</dbReference>
<dbReference type="Gene3D" id="3.50.50.60">
    <property type="entry name" value="FAD/NAD(P)-binding domain"/>
    <property type="match status" value="1"/>
</dbReference>
<dbReference type="PRINTS" id="PR00420">
    <property type="entry name" value="RNGMNOXGNASE"/>
</dbReference>
<dbReference type="GO" id="GO:0071949">
    <property type="term" value="F:FAD binding"/>
    <property type="evidence" value="ECO:0007669"/>
    <property type="project" value="InterPro"/>
</dbReference>
<comment type="caution">
    <text evidence="6">The sequence shown here is derived from an EMBL/GenBank/DDBJ whole genome shotgun (WGS) entry which is preliminary data.</text>
</comment>
<keyword evidence="3" id="KW-0274">FAD</keyword>
<evidence type="ECO:0000256" key="3">
    <source>
        <dbReference type="ARBA" id="ARBA00022827"/>
    </source>
</evidence>
<evidence type="ECO:0000259" key="5">
    <source>
        <dbReference type="Pfam" id="PF01494"/>
    </source>
</evidence>
<sequence length="460" mass="49978">MSSQRSPKTVLISGGGIGGLTLGALLEKSGTSYLILERAATVKPLGATLCIGGPIIPLLIQLGIYDEFVAIAKPSTHLVVNNEGQETFTGYSDYVVSRAKLYDLLADQIPSEKLLFGKRVQTVNQTFEKVLVQTEDGASYEGDILVGADGAYSAVRQRLYGTLRKEGRLPKGDEEDLPFSYTCLFGQTKVLDPEAVPILKEPLCQFLTTLGDNKPYTWATLTTRQNTISWLVVNHLQGVETKGIHNQNRSSNDNAEWGPHAAKAMCDQTRGFPIPIGGGLTTLGDIIDLTPPDLISKVALEEKVFETWYSGRVVLMGDACHKISPAGAQGAMNAMHDAAALANALYALPSRYSLQGLSTAFQEYKSERLPPIMESFKNSQLMGKSIERGLGGTVTRFLMQHKPDWLWRLVLKGMVKNKPLAGWLEEVPVRGSVVPNVSASEVKARASFKQKAVDTAPVSL</sequence>
<evidence type="ECO:0000256" key="4">
    <source>
        <dbReference type="ARBA" id="ARBA00023002"/>
    </source>
</evidence>
<gene>
    <name evidence="6" type="ORF">EC957_000524</name>
</gene>